<dbReference type="EMBL" id="LACB01000124">
    <property type="protein sequence ID" value="KAJ9488242.1"/>
    <property type="molecule type" value="Genomic_DNA"/>
</dbReference>
<gene>
    <name evidence="3" type="ORF">VN97_g5059</name>
</gene>
<proteinExistence type="predicted"/>
<dbReference type="AlphaFoldDB" id="A0AAI9TJF2"/>
<sequence>MAELVYRKQQTECGNDDVAPRPPSDPNAPGTTDAISFLAFLFFTLFLSPPIYLMYVHKLLLYPEPDSPQHCLSIPFAPR</sequence>
<feature type="compositionally biased region" description="Basic and acidic residues" evidence="1">
    <location>
        <begin position="1"/>
        <end position="10"/>
    </location>
</feature>
<reference evidence="3" key="1">
    <citation type="submission" date="2015-06" db="EMBL/GenBank/DDBJ databases">
        <authorList>
            <person name="Nguyen H."/>
        </authorList>
    </citation>
    <scope>NUCLEOTIDE SEQUENCE</scope>
    <source>
        <strain evidence="3">DAOM 180753</strain>
    </source>
</reference>
<keyword evidence="2" id="KW-0812">Transmembrane</keyword>
<accession>A0AAI9TJF2</accession>
<keyword evidence="2" id="KW-0472">Membrane</keyword>
<organism evidence="3 4">
    <name type="scientific">Penicillium thymicola</name>
    <dbReference type="NCBI Taxonomy" id="293382"/>
    <lineage>
        <taxon>Eukaryota</taxon>
        <taxon>Fungi</taxon>
        <taxon>Dikarya</taxon>
        <taxon>Ascomycota</taxon>
        <taxon>Pezizomycotina</taxon>
        <taxon>Eurotiomycetes</taxon>
        <taxon>Eurotiomycetidae</taxon>
        <taxon>Eurotiales</taxon>
        <taxon>Aspergillaceae</taxon>
        <taxon>Penicillium</taxon>
    </lineage>
</organism>
<comment type="caution">
    <text evidence="3">The sequence shown here is derived from an EMBL/GenBank/DDBJ whole genome shotgun (WGS) entry which is preliminary data.</text>
</comment>
<name>A0AAI9TJF2_PENTH</name>
<evidence type="ECO:0000256" key="1">
    <source>
        <dbReference type="SAM" id="MobiDB-lite"/>
    </source>
</evidence>
<evidence type="ECO:0000313" key="4">
    <source>
        <dbReference type="Proteomes" id="UP001227192"/>
    </source>
</evidence>
<keyword evidence="2" id="KW-1133">Transmembrane helix</keyword>
<keyword evidence="4" id="KW-1185">Reference proteome</keyword>
<feature type="transmembrane region" description="Helical" evidence="2">
    <location>
        <begin position="34"/>
        <end position="55"/>
    </location>
</feature>
<evidence type="ECO:0000256" key="2">
    <source>
        <dbReference type="SAM" id="Phobius"/>
    </source>
</evidence>
<reference evidence="3" key="2">
    <citation type="journal article" date="2016" name="Fungal Biol.">
        <title>Ochratoxin A production by Penicillium thymicola.</title>
        <authorList>
            <person name="Nguyen H.D.T."/>
            <person name="McMullin D.R."/>
            <person name="Ponomareva E."/>
            <person name="Riley R."/>
            <person name="Pomraning K.R."/>
            <person name="Baker S.E."/>
            <person name="Seifert K.A."/>
        </authorList>
    </citation>
    <scope>NUCLEOTIDE SEQUENCE</scope>
    <source>
        <strain evidence="3">DAOM 180753</strain>
    </source>
</reference>
<evidence type="ECO:0000313" key="3">
    <source>
        <dbReference type="EMBL" id="KAJ9488242.1"/>
    </source>
</evidence>
<dbReference type="Proteomes" id="UP001227192">
    <property type="component" value="Unassembled WGS sequence"/>
</dbReference>
<protein>
    <submittedName>
        <fullName evidence="3">Uncharacterized protein</fullName>
    </submittedName>
</protein>
<feature type="region of interest" description="Disordered" evidence="1">
    <location>
        <begin position="1"/>
        <end position="28"/>
    </location>
</feature>